<dbReference type="Pfam" id="PF02571">
    <property type="entry name" value="CbiJ"/>
    <property type="match status" value="1"/>
</dbReference>
<evidence type="ECO:0000256" key="2">
    <source>
        <dbReference type="ARBA" id="ARBA00022573"/>
    </source>
</evidence>
<name>A0ABW4AYQ9_9GAMM</name>
<keyword evidence="2" id="KW-0169">Cobalamin biosynthesis</keyword>
<dbReference type="InterPro" id="IPR003723">
    <property type="entry name" value="Precorrin-6x_reduct"/>
</dbReference>
<dbReference type="RefSeq" id="WP_377365173.1">
    <property type="nucleotide sequence ID" value="NZ_JBHTMN010000004.1"/>
</dbReference>
<reference evidence="5" key="1">
    <citation type="journal article" date="2019" name="Int. J. Syst. Evol. Microbiol.">
        <title>The Global Catalogue of Microorganisms (GCM) 10K type strain sequencing project: providing services to taxonomists for standard genome sequencing and annotation.</title>
        <authorList>
            <consortium name="The Broad Institute Genomics Platform"/>
            <consortium name="The Broad Institute Genome Sequencing Center for Infectious Disease"/>
            <person name="Wu L."/>
            <person name="Ma J."/>
        </authorList>
    </citation>
    <scope>NUCLEOTIDE SEQUENCE [LARGE SCALE GENOMIC DNA]</scope>
    <source>
        <strain evidence="5">JCM 30774</strain>
    </source>
</reference>
<evidence type="ECO:0000256" key="3">
    <source>
        <dbReference type="ARBA" id="ARBA00023002"/>
    </source>
</evidence>
<dbReference type="EC" id="1.3.1.-" evidence="4"/>
<dbReference type="Proteomes" id="UP001597059">
    <property type="component" value="Unassembled WGS sequence"/>
</dbReference>
<dbReference type="GO" id="GO:0016491">
    <property type="term" value="F:oxidoreductase activity"/>
    <property type="evidence" value="ECO:0007669"/>
    <property type="project" value="UniProtKB-KW"/>
</dbReference>
<dbReference type="EMBL" id="JBHTMN010000004">
    <property type="protein sequence ID" value="MFD1382305.1"/>
    <property type="molecule type" value="Genomic_DNA"/>
</dbReference>
<evidence type="ECO:0000256" key="1">
    <source>
        <dbReference type="ARBA" id="ARBA00004953"/>
    </source>
</evidence>
<evidence type="ECO:0000313" key="5">
    <source>
        <dbReference type="Proteomes" id="UP001597059"/>
    </source>
</evidence>
<gene>
    <name evidence="4" type="ORF">ACFQ45_02930</name>
</gene>
<keyword evidence="5" id="KW-1185">Reference proteome</keyword>
<keyword evidence="3 4" id="KW-0560">Oxidoreductase</keyword>
<dbReference type="PROSITE" id="PS51014">
    <property type="entry name" value="COBK_CBIJ"/>
    <property type="match status" value="1"/>
</dbReference>
<dbReference type="PANTHER" id="PTHR36925:SF1">
    <property type="entry name" value="COBALT-PRECORRIN-6A REDUCTASE"/>
    <property type="match status" value="1"/>
</dbReference>
<proteinExistence type="predicted"/>
<accession>A0ABW4AYQ9</accession>
<evidence type="ECO:0000313" key="4">
    <source>
        <dbReference type="EMBL" id="MFD1382305.1"/>
    </source>
</evidence>
<protein>
    <submittedName>
        <fullName evidence="4">Precorrin-6A/cobalt-precorrin-6A reductase</fullName>
        <ecNumber evidence="4">1.3.1.-</ecNumber>
    </submittedName>
</protein>
<comment type="pathway">
    <text evidence="1">Cofactor biosynthesis; adenosylcobalamin biosynthesis.</text>
</comment>
<organism evidence="4 5">
    <name type="scientific">Rhodanobacter aciditrophus</name>
    <dbReference type="NCBI Taxonomy" id="1623218"/>
    <lineage>
        <taxon>Bacteria</taxon>
        <taxon>Pseudomonadati</taxon>
        <taxon>Pseudomonadota</taxon>
        <taxon>Gammaproteobacteria</taxon>
        <taxon>Lysobacterales</taxon>
        <taxon>Rhodanobacteraceae</taxon>
        <taxon>Rhodanobacter</taxon>
    </lineage>
</organism>
<sequence length="264" mass="29447">MTTRVPKILLLGGTADARRLAETLHLKGYKVVYSIAGLVRTPRLDCEILVGGFTQFGGLANYLAQQSIDLVINGTHPYAVNMSNKAAQTSHETGIPVWRFLRPPWQAEAQDQWLFYADEESLLTQLQDYHRPLLSAGQMTESFVQRLVALPSVEQVLWRTAVPPKFELPKGVIWEKAIGPFSLADEQALLTTHCIDVIVSKNSGGDATSAKLLAARQKGIPVLLHQRPQELKSTRLFTDLTHLVSELDKHYTVGLPQQQDMQQQ</sequence>
<comment type="caution">
    <text evidence="4">The sequence shown here is derived from an EMBL/GenBank/DDBJ whole genome shotgun (WGS) entry which is preliminary data.</text>
</comment>
<dbReference type="PANTHER" id="PTHR36925">
    <property type="entry name" value="COBALT-PRECORRIN-6A REDUCTASE"/>
    <property type="match status" value="1"/>
</dbReference>